<dbReference type="Gene3D" id="3.40.50.300">
    <property type="entry name" value="P-loop containing nucleotide triphosphate hydrolases"/>
    <property type="match status" value="1"/>
</dbReference>
<keyword evidence="3" id="KW-1185">Reference proteome</keyword>
<evidence type="ECO:0000313" key="2">
    <source>
        <dbReference type="EMBL" id="EWT05864.1"/>
    </source>
</evidence>
<evidence type="ECO:0000313" key="3">
    <source>
        <dbReference type="Proteomes" id="UP000019494"/>
    </source>
</evidence>
<name>W9GPN8_9MICO</name>
<accession>W9GPN8</accession>
<dbReference type="Proteomes" id="UP000019494">
    <property type="component" value="Unassembled WGS sequence"/>
</dbReference>
<dbReference type="InterPro" id="IPR027417">
    <property type="entry name" value="P-loop_NTPase"/>
</dbReference>
<feature type="non-terminal residue" evidence="2">
    <location>
        <position position="1"/>
    </location>
</feature>
<feature type="region of interest" description="Disordered" evidence="1">
    <location>
        <begin position="249"/>
        <end position="307"/>
    </location>
</feature>
<dbReference type="AlphaFoldDB" id="W9GPN8"/>
<evidence type="ECO:0000256" key="1">
    <source>
        <dbReference type="SAM" id="MobiDB-lite"/>
    </source>
</evidence>
<proteinExistence type="predicted"/>
<comment type="caution">
    <text evidence="2">The sequence shown here is derived from an EMBL/GenBank/DDBJ whole genome shotgun (WGS) entry which is preliminary data.</text>
</comment>
<dbReference type="Gene3D" id="2.30.30.940">
    <property type="match status" value="1"/>
</dbReference>
<gene>
    <name evidence="2" type="ORF">N864_01510</name>
</gene>
<dbReference type="CDD" id="cd18809">
    <property type="entry name" value="SF1_C_RecD"/>
    <property type="match status" value="1"/>
</dbReference>
<dbReference type="SUPFAM" id="SSF52540">
    <property type="entry name" value="P-loop containing nucleoside triphosphate hydrolases"/>
    <property type="match status" value="1"/>
</dbReference>
<protein>
    <submittedName>
        <fullName evidence="2">TrwC relaxase</fullName>
    </submittedName>
</protein>
<sequence>DVRRFRHEWEREASLKLRDGRRSAAETYARHGRVTGGHRETILDQLYKAWRADMKAGRRSLMVAADAQTVTDLNTRARNDRIAAGEVAADGVTLADGTNAGVGDLVVTRLNQRDIVADTASVASAAWVKNGDQWLVTRVGDEGSVVVRRPIGGATATLPAQYVAEHVELGYATTAHRAQGRTVDTAHAYVSPTTMREPLYVMATRGRETNMLYVDSTYEPDPATAHHDPDSVEAVEPLEVLHTVLARSGADVSAHEQRDKGATTASNPARLFAEGEAILEARRRDQQSGRPLQWAAQLSLSRPHLEP</sequence>
<dbReference type="EMBL" id="AWQS01000081">
    <property type="protein sequence ID" value="EWT05864.1"/>
    <property type="molecule type" value="Genomic_DNA"/>
</dbReference>
<reference evidence="3" key="1">
    <citation type="submission" date="2013-08" db="EMBL/GenBank/DDBJ databases">
        <title>Intrasporangium oryzae NRRL B-24470.</title>
        <authorList>
            <person name="Liu H."/>
            <person name="Wang G."/>
        </authorList>
    </citation>
    <scope>NUCLEOTIDE SEQUENCE [LARGE SCALE GENOMIC DNA]</scope>
    <source>
        <strain evidence="3">Q5-1</strain>
    </source>
</reference>
<organism evidence="2 3">
    <name type="scientific">Intrasporangium chromatireducens Q5-1</name>
    <dbReference type="NCBI Taxonomy" id="584657"/>
    <lineage>
        <taxon>Bacteria</taxon>
        <taxon>Bacillati</taxon>
        <taxon>Actinomycetota</taxon>
        <taxon>Actinomycetes</taxon>
        <taxon>Micrococcales</taxon>
        <taxon>Intrasporangiaceae</taxon>
        <taxon>Intrasporangium</taxon>
    </lineage>
</organism>